<name>A0ABY8ECT1_9FIRM</name>
<keyword evidence="4" id="KW-0378">Hydrolase</keyword>
<evidence type="ECO:0000313" key="5">
    <source>
        <dbReference type="Proteomes" id="UP001222800"/>
    </source>
</evidence>
<dbReference type="Gene3D" id="3.40.710.10">
    <property type="entry name" value="DD-peptidase/beta-lactamase superfamily"/>
    <property type="match status" value="1"/>
</dbReference>
<evidence type="ECO:0000259" key="3">
    <source>
        <dbReference type="Pfam" id="PF00144"/>
    </source>
</evidence>
<protein>
    <submittedName>
        <fullName evidence="4">Serine hydrolase</fullName>
    </submittedName>
</protein>
<keyword evidence="5" id="KW-1185">Reference proteome</keyword>
<dbReference type="InterPro" id="IPR012338">
    <property type="entry name" value="Beta-lactam/transpept-like"/>
</dbReference>
<gene>
    <name evidence="4" type="ORF">P4S50_13485</name>
</gene>
<dbReference type="GO" id="GO:0016787">
    <property type="term" value="F:hydrolase activity"/>
    <property type="evidence" value="ECO:0007669"/>
    <property type="project" value="UniProtKB-KW"/>
</dbReference>
<feature type="domain" description="Beta-lactamase-related" evidence="3">
    <location>
        <begin position="9"/>
        <end position="320"/>
    </location>
</feature>
<reference evidence="4 5" key="1">
    <citation type="submission" date="2023-03" db="EMBL/GenBank/DDBJ databases">
        <title>Complete genome sequence of Tepidibacter sp. SWIR-1, isolated from a deep-sea hydrothermal vent.</title>
        <authorList>
            <person name="Li X."/>
        </authorList>
    </citation>
    <scope>NUCLEOTIDE SEQUENCE [LARGE SCALE GENOMIC DNA]</scope>
    <source>
        <strain evidence="4 5">SWIR-1</strain>
    </source>
</reference>
<dbReference type="EMBL" id="CP120733">
    <property type="protein sequence ID" value="WFD09394.1"/>
    <property type="molecule type" value="Genomic_DNA"/>
</dbReference>
<dbReference type="PANTHER" id="PTHR46825:SF11">
    <property type="entry name" value="PENICILLIN-BINDING PROTEIN 4"/>
    <property type="match status" value="1"/>
</dbReference>
<dbReference type="SUPFAM" id="SSF56601">
    <property type="entry name" value="beta-lactamase/transpeptidase-like"/>
    <property type="match status" value="1"/>
</dbReference>
<dbReference type="RefSeq" id="WP_277731319.1">
    <property type="nucleotide sequence ID" value="NZ_CP120733.1"/>
</dbReference>
<dbReference type="InterPro" id="IPR001466">
    <property type="entry name" value="Beta-lactam-related"/>
</dbReference>
<dbReference type="PANTHER" id="PTHR46825">
    <property type="entry name" value="D-ALANYL-D-ALANINE-CARBOXYPEPTIDASE/ENDOPEPTIDASE AMPH"/>
    <property type="match status" value="1"/>
</dbReference>
<dbReference type="InterPro" id="IPR050491">
    <property type="entry name" value="AmpC-like"/>
</dbReference>
<accession>A0ABY8ECT1</accession>
<keyword evidence="2" id="KW-0472">Membrane</keyword>
<dbReference type="Proteomes" id="UP001222800">
    <property type="component" value="Chromosome"/>
</dbReference>
<evidence type="ECO:0000256" key="2">
    <source>
        <dbReference type="ARBA" id="ARBA00023136"/>
    </source>
</evidence>
<sequence>MKIESSEIKKIVRKTKEDRNFHGVVSVSQDNQMIFGKGYGYANRNQKNHNTLNTRFGIASGCKIFTAVGICQLVQKGLISFDTLLKDCLDIRFLNFDSNITIQHLLTHTSGILDYFDESVMADYETLWENTPMYKIKSCNDFLPLFQNNKMKFSPGEKFDYNNAGYILLGLIIEQQTGMKFQDYIQKNIFNICNMDDSGYFSLDKLPRECSYGYIEDKENNTWRTNMYSIPIVGGPDGGAFVTALDMTKFWEALFDNRILDKKITERVLTPQVDCGADWYYGLGVWIVKKEDKIHKYCIMGSDPGVSFRSSVYKDRDIQINVLGNTDWGGEDITKRIEEELKL</sequence>
<comment type="subcellular location">
    <subcellularLocation>
        <location evidence="1">Membrane</location>
    </subcellularLocation>
</comment>
<dbReference type="Pfam" id="PF00144">
    <property type="entry name" value="Beta-lactamase"/>
    <property type="match status" value="1"/>
</dbReference>
<proteinExistence type="predicted"/>
<evidence type="ECO:0000256" key="1">
    <source>
        <dbReference type="ARBA" id="ARBA00004370"/>
    </source>
</evidence>
<organism evidence="4 5">
    <name type="scientific">Tepidibacter hydrothermalis</name>
    <dbReference type="NCBI Taxonomy" id="3036126"/>
    <lineage>
        <taxon>Bacteria</taxon>
        <taxon>Bacillati</taxon>
        <taxon>Bacillota</taxon>
        <taxon>Clostridia</taxon>
        <taxon>Peptostreptococcales</taxon>
        <taxon>Peptostreptococcaceae</taxon>
        <taxon>Tepidibacter</taxon>
    </lineage>
</organism>
<evidence type="ECO:0000313" key="4">
    <source>
        <dbReference type="EMBL" id="WFD09394.1"/>
    </source>
</evidence>